<dbReference type="GO" id="GO:0003700">
    <property type="term" value="F:DNA-binding transcription factor activity"/>
    <property type="evidence" value="ECO:0007669"/>
    <property type="project" value="InterPro"/>
</dbReference>
<evidence type="ECO:0000259" key="5">
    <source>
        <dbReference type="PROSITE" id="PS50931"/>
    </source>
</evidence>
<evidence type="ECO:0000256" key="3">
    <source>
        <dbReference type="ARBA" id="ARBA00023125"/>
    </source>
</evidence>
<proteinExistence type="inferred from homology"/>
<dbReference type="InterPro" id="IPR036388">
    <property type="entry name" value="WH-like_DNA-bd_sf"/>
</dbReference>
<dbReference type="AlphaFoldDB" id="A0A0A7S3B2"/>
<dbReference type="InterPro" id="IPR005119">
    <property type="entry name" value="LysR_subst-bd"/>
</dbReference>
<protein>
    <submittedName>
        <fullName evidence="6">Transcriptional regulator</fullName>
    </submittedName>
</protein>
<dbReference type="Pfam" id="PF00126">
    <property type="entry name" value="HTH_1"/>
    <property type="match status" value="1"/>
</dbReference>
<reference evidence="6 7" key="1">
    <citation type="journal article" date="2014" name="Appl. Environ. Microbiol.">
        <title>Gut symbionts from distinct hosts exhibit genotoxic activity via divergent colibactin biosynthetic pathways.</title>
        <authorList>
            <person name="Engel P."/>
            <person name="Vizcaino M.I."/>
            <person name="Crawford J.M."/>
        </authorList>
    </citation>
    <scope>NUCLEOTIDE SEQUENCE [LARGE SCALE GENOMIC DNA]</scope>
    <source>
        <strain evidence="6 7">PEB0191</strain>
    </source>
</reference>
<dbReference type="STRING" id="1267021.FPB0191_02158"/>
<evidence type="ECO:0000256" key="1">
    <source>
        <dbReference type="ARBA" id="ARBA00009437"/>
    </source>
</evidence>
<comment type="similarity">
    <text evidence="1">Belongs to the LysR transcriptional regulatory family.</text>
</comment>
<accession>A0A0A7S3B2</accession>
<dbReference type="PANTHER" id="PTHR30126">
    <property type="entry name" value="HTH-TYPE TRANSCRIPTIONAL REGULATOR"/>
    <property type="match status" value="1"/>
</dbReference>
<evidence type="ECO:0000256" key="4">
    <source>
        <dbReference type="ARBA" id="ARBA00023163"/>
    </source>
</evidence>
<dbReference type="GO" id="GO:0019344">
    <property type="term" value="P:cysteine biosynthetic process"/>
    <property type="evidence" value="ECO:0007669"/>
    <property type="project" value="TreeGrafter"/>
</dbReference>
<dbReference type="Gene3D" id="1.10.10.10">
    <property type="entry name" value="Winged helix-like DNA-binding domain superfamily/Winged helix DNA-binding domain"/>
    <property type="match status" value="1"/>
</dbReference>
<dbReference type="EMBL" id="CP009056">
    <property type="protein sequence ID" value="AJA45964.1"/>
    <property type="molecule type" value="Genomic_DNA"/>
</dbReference>
<evidence type="ECO:0000313" key="7">
    <source>
        <dbReference type="Proteomes" id="UP000030901"/>
    </source>
</evidence>
<dbReference type="RefSeq" id="WP_039107071.1">
    <property type="nucleotide sequence ID" value="NZ_CP009056.1"/>
</dbReference>
<dbReference type="KEGG" id="fpp:FPB0191_02158"/>
<evidence type="ECO:0000313" key="6">
    <source>
        <dbReference type="EMBL" id="AJA45964.1"/>
    </source>
</evidence>
<keyword evidence="3" id="KW-0238">DNA-binding</keyword>
<dbReference type="OrthoDB" id="5297026at2"/>
<dbReference type="Pfam" id="PF03466">
    <property type="entry name" value="LysR_substrate"/>
    <property type="match status" value="1"/>
</dbReference>
<feature type="domain" description="HTH lysR-type" evidence="5">
    <location>
        <begin position="1"/>
        <end position="59"/>
    </location>
</feature>
<sequence length="317" mass="36270">MNIQQLRIIREAARCNYNLTEVANTLYTSQSGVSRHIKELEEELNIELFIRQGKRLINMTEPGLELVVIAERILNEINNIRRLSTVFSNTDEGSLVIATTHSQARYILPNIIKSFRILFPKVHIIINQGSSSEIIAQLLSGEADIGIDNERVDNSCLATYPFYRWHYSIVTPKDHPLTKADKVTLDMLQPLPIITYRQGIFPRKSIDKAFSAIGLAPNISLNVQEPDVIKTYVELGLGIGILGNKMYNPEYDVNLVQLDAKHLFESHVTWLGLKRHKLQRNYIWRFIQLCNQELALEDIKSHALFDQTTSAIVDYQI</sequence>
<keyword evidence="7" id="KW-1185">Reference proteome</keyword>
<organism evidence="6 7">
    <name type="scientific">Frischella perrara</name>
    <dbReference type="NCBI Taxonomy" id="1267021"/>
    <lineage>
        <taxon>Bacteria</taxon>
        <taxon>Pseudomonadati</taxon>
        <taxon>Pseudomonadota</taxon>
        <taxon>Gammaproteobacteria</taxon>
        <taxon>Orbales</taxon>
        <taxon>Orbaceae</taxon>
        <taxon>Frischella</taxon>
    </lineage>
</organism>
<dbReference type="PRINTS" id="PR00039">
    <property type="entry name" value="HTHLYSR"/>
</dbReference>
<dbReference type="InterPro" id="IPR000847">
    <property type="entry name" value="LysR_HTH_N"/>
</dbReference>
<dbReference type="GO" id="GO:0000976">
    <property type="term" value="F:transcription cis-regulatory region binding"/>
    <property type="evidence" value="ECO:0007669"/>
    <property type="project" value="TreeGrafter"/>
</dbReference>
<name>A0A0A7S3B2_FRIPE</name>
<keyword evidence="4" id="KW-0804">Transcription</keyword>
<dbReference type="Gene3D" id="3.40.190.10">
    <property type="entry name" value="Periplasmic binding protein-like II"/>
    <property type="match status" value="2"/>
</dbReference>
<evidence type="ECO:0000256" key="2">
    <source>
        <dbReference type="ARBA" id="ARBA00023015"/>
    </source>
</evidence>
<dbReference type="InterPro" id="IPR036390">
    <property type="entry name" value="WH_DNA-bd_sf"/>
</dbReference>
<dbReference type="Proteomes" id="UP000030901">
    <property type="component" value="Chromosome"/>
</dbReference>
<dbReference type="PANTHER" id="PTHR30126:SF6">
    <property type="entry name" value="HTH-TYPE TRANSCRIPTIONAL REGULATOR CYSB-RELATED"/>
    <property type="match status" value="1"/>
</dbReference>
<dbReference type="PROSITE" id="PS50931">
    <property type="entry name" value="HTH_LYSR"/>
    <property type="match status" value="1"/>
</dbReference>
<dbReference type="SUPFAM" id="SSF46785">
    <property type="entry name" value="Winged helix' DNA-binding domain"/>
    <property type="match status" value="1"/>
</dbReference>
<keyword evidence="2" id="KW-0805">Transcription regulation</keyword>
<dbReference type="SUPFAM" id="SSF53850">
    <property type="entry name" value="Periplasmic binding protein-like II"/>
    <property type="match status" value="1"/>
</dbReference>
<gene>
    <name evidence="6" type="ORF">FPB0191_02158</name>
</gene>
<dbReference type="HOGENOM" id="CLU_039613_6_2_6"/>